<dbReference type="GO" id="GO:0016740">
    <property type="term" value="F:transferase activity"/>
    <property type="evidence" value="ECO:0007669"/>
    <property type="project" value="UniProtKB-KW"/>
</dbReference>
<name>A0A0G0D9M3_9BACT</name>
<evidence type="ECO:0000313" key="2">
    <source>
        <dbReference type="EMBL" id="KKP60035.1"/>
    </source>
</evidence>
<evidence type="ECO:0000259" key="1">
    <source>
        <dbReference type="Pfam" id="PF00535"/>
    </source>
</evidence>
<dbReference type="InterPro" id="IPR001173">
    <property type="entry name" value="Glyco_trans_2-like"/>
</dbReference>
<keyword evidence="2" id="KW-0808">Transferase</keyword>
<dbReference type="EMBL" id="LBPN01000001">
    <property type="protein sequence ID" value="KKP60035.1"/>
    <property type="molecule type" value="Genomic_DNA"/>
</dbReference>
<dbReference type="InterPro" id="IPR029044">
    <property type="entry name" value="Nucleotide-diphossugar_trans"/>
</dbReference>
<organism evidence="2 3">
    <name type="scientific">Candidatus Gottesmanbacteria bacterium GW2011_GWA1_34_13</name>
    <dbReference type="NCBI Taxonomy" id="1618434"/>
    <lineage>
        <taxon>Bacteria</taxon>
        <taxon>Candidatus Gottesmaniibacteriota</taxon>
    </lineage>
</organism>
<evidence type="ECO:0000313" key="3">
    <source>
        <dbReference type="Proteomes" id="UP000034176"/>
    </source>
</evidence>
<dbReference type="SUPFAM" id="SSF53448">
    <property type="entry name" value="Nucleotide-diphospho-sugar transferases"/>
    <property type="match status" value="1"/>
</dbReference>
<dbReference type="Proteomes" id="UP000034176">
    <property type="component" value="Unassembled WGS sequence"/>
</dbReference>
<dbReference type="AlphaFoldDB" id="A0A0G0D9M3"/>
<reference evidence="2 3" key="1">
    <citation type="journal article" date="2015" name="Nature">
        <title>rRNA introns, odd ribosomes, and small enigmatic genomes across a large radiation of phyla.</title>
        <authorList>
            <person name="Brown C.T."/>
            <person name="Hug L.A."/>
            <person name="Thomas B.C."/>
            <person name="Sharon I."/>
            <person name="Castelle C.J."/>
            <person name="Singh A."/>
            <person name="Wilkins M.J."/>
            <person name="Williams K.H."/>
            <person name="Banfield J.F."/>
        </authorList>
    </citation>
    <scope>NUCLEOTIDE SEQUENCE [LARGE SCALE GENOMIC DNA]</scope>
</reference>
<dbReference type="STRING" id="1618434.UR52_C0001G0115"/>
<comment type="caution">
    <text evidence="2">The sequence shown here is derived from an EMBL/GenBank/DDBJ whole genome shotgun (WGS) entry which is preliminary data.</text>
</comment>
<dbReference type="PANTHER" id="PTHR43630:SF2">
    <property type="entry name" value="GLYCOSYLTRANSFERASE"/>
    <property type="match status" value="1"/>
</dbReference>
<dbReference type="PANTHER" id="PTHR43630">
    <property type="entry name" value="POLY-BETA-1,6-N-ACETYL-D-GLUCOSAMINE SYNTHASE"/>
    <property type="match status" value="1"/>
</dbReference>
<proteinExistence type="predicted"/>
<dbReference type="Gene3D" id="3.90.550.10">
    <property type="entry name" value="Spore Coat Polysaccharide Biosynthesis Protein SpsA, Chain A"/>
    <property type="match status" value="1"/>
</dbReference>
<protein>
    <submittedName>
        <fullName evidence="2">Glycosyl transferase family 2</fullName>
    </submittedName>
</protein>
<feature type="domain" description="Glycosyltransferase 2-like" evidence="1">
    <location>
        <begin position="8"/>
        <end position="146"/>
    </location>
</feature>
<sequence length="252" mass="29590">MDKKIDLSVIIITKNEAENIGDCIKSVKQLEPQEILVIDDNSSDETREIALKQNVKICLYQKKDFADIRNYGAKQANCKWILYIDADERLTPEIVINIKDAIQNDSFSAYKICRLNYYLGKKWPRVEYLERLMQKSKLNYWFGQVHETPNISGKIGTISGQIEHFTHKSITEMVANTIIWSKIEANLRFQAKHPKISWWRIPRVMIPVFWEYYLNQGGWKVGTVGLIESIYQAFSIFITYARLWEMQQNQNN</sequence>
<dbReference type="Pfam" id="PF00535">
    <property type="entry name" value="Glycos_transf_2"/>
    <property type="match status" value="1"/>
</dbReference>
<accession>A0A0G0D9M3</accession>
<dbReference type="CDD" id="cd02511">
    <property type="entry name" value="Beta4Glucosyltransferase"/>
    <property type="match status" value="1"/>
</dbReference>
<gene>
    <name evidence="2" type="ORF">UR52_C0001G0115</name>
</gene>